<organism evidence="1 2">
    <name type="scientific">Desulfosarcina widdelii</name>
    <dbReference type="NCBI Taxonomy" id="947919"/>
    <lineage>
        <taxon>Bacteria</taxon>
        <taxon>Pseudomonadati</taxon>
        <taxon>Thermodesulfobacteriota</taxon>
        <taxon>Desulfobacteria</taxon>
        <taxon>Desulfobacterales</taxon>
        <taxon>Desulfosarcinaceae</taxon>
        <taxon>Desulfosarcina</taxon>
    </lineage>
</organism>
<dbReference type="RefSeq" id="WP_155302943.1">
    <property type="nucleotide sequence ID" value="NZ_AP021875.1"/>
</dbReference>
<dbReference type="AlphaFoldDB" id="A0A5K7Z2X9"/>
<name>A0A5K7Z2X9_9BACT</name>
<dbReference type="KEGG" id="dwd:DSCW_12880"/>
<dbReference type="Proteomes" id="UP000427769">
    <property type="component" value="Chromosome"/>
</dbReference>
<proteinExistence type="predicted"/>
<evidence type="ECO:0000313" key="2">
    <source>
        <dbReference type="Proteomes" id="UP000427769"/>
    </source>
</evidence>
<accession>A0A5K7Z2X9</accession>
<evidence type="ECO:0000313" key="1">
    <source>
        <dbReference type="EMBL" id="BBO73871.1"/>
    </source>
</evidence>
<protein>
    <submittedName>
        <fullName evidence="1">Uncharacterized protein</fullName>
    </submittedName>
</protein>
<sequence>MTFHEHVYLGLNNTIDLQLKADGIALTAEQMQSITKIVLVFKELSISSDEHPDSFDWTTREDEGVVIMALGTLPILPAGTDPLAYLKIYDSENPNGVYWGNFILTVEENK</sequence>
<keyword evidence="2" id="KW-1185">Reference proteome</keyword>
<gene>
    <name evidence="1" type="ORF">DSCW_12880</name>
</gene>
<reference evidence="1 2" key="1">
    <citation type="submission" date="2019-11" db="EMBL/GenBank/DDBJ databases">
        <title>Comparative genomics of hydrocarbon-degrading Desulfosarcina strains.</title>
        <authorList>
            <person name="Watanabe M."/>
            <person name="Kojima H."/>
            <person name="Fukui M."/>
        </authorList>
    </citation>
    <scope>NUCLEOTIDE SEQUENCE [LARGE SCALE GENOMIC DNA]</scope>
    <source>
        <strain evidence="1 2">PP31</strain>
    </source>
</reference>
<dbReference type="EMBL" id="AP021875">
    <property type="protein sequence ID" value="BBO73871.1"/>
    <property type="molecule type" value="Genomic_DNA"/>
</dbReference>